<organism evidence="1">
    <name type="scientific">marine sediment metagenome</name>
    <dbReference type="NCBI Taxonomy" id="412755"/>
    <lineage>
        <taxon>unclassified sequences</taxon>
        <taxon>metagenomes</taxon>
        <taxon>ecological metagenomes</taxon>
    </lineage>
</organism>
<reference evidence="1" key="1">
    <citation type="journal article" date="2014" name="Front. Microbiol.">
        <title>High frequency of phylogenetically diverse reductive dehalogenase-homologous genes in deep subseafloor sedimentary metagenomes.</title>
        <authorList>
            <person name="Kawai M."/>
            <person name="Futagami T."/>
            <person name="Toyoda A."/>
            <person name="Takaki Y."/>
            <person name="Nishi S."/>
            <person name="Hori S."/>
            <person name="Arai W."/>
            <person name="Tsubouchi T."/>
            <person name="Morono Y."/>
            <person name="Uchiyama I."/>
            <person name="Ito T."/>
            <person name="Fujiyama A."/>
            <person name="Inagaki F."/>
            <person name="Takami H."/>
        </authorList>
    </citation>
    <scope>NUCLEOTIDE SEQUENCE</scope>
    <source>
        <strain evidence="1">Expedition CK06-06</strain>
    </source>
</reference>
<evidence type="ECO:0000313" key="1">
    <source>
        <dbReference type="EMBL" id="GAJ17322.1"/>
    </source>
</evidence>
<accession>X1VGI4</accession>
<dbReference type="AlphaFoldDB" id="X1VGI4"/>
<dbReference type="PANTHER" id="PTHR11550:SF0">
    <property type="entry name" value="CTP SYNTHASE-RELATED"/>
    <property type="match status" value="1"/>
</dbReference>
<dbReference type="EMBL" id="BARW01043020">
    <property type="protein sequence ID" value="GAJ17322.1"/>
    <property type="molecule type" value="Genomic_DNA"/>
</dbReference>
<dbReference type="InterPro" id="IPR029062">
    <property type="entry name" value="Class_I_gatase-like"/>
</dbReference>
<dbReference type="PANTHER" id="PTHR11550">
    <property type="entry name" value="CTP SYNTHASE"/>
    <property type="match status" value="1"/>
</dbReference>
<proteinExistence type="predicted"/>
<dbReference type="GO" id="GO:0042802">
    <property type="term" value="F:identical protein binding"/>
    <property type="evidence" value="ECO:0007669"/>
    <property type="project" value="TreeGrafter"/>
</dbReference>
<feature type="non-terminal residue" evidence="1">
    <location>
        <position position="45"/>
    </location>
</feature>
<comment type="caution">
    <text evidence="1">The sequence shown here is derived from an EMBL/GenBank/DDBJ whole genome shotgun (WGS) entry which is preliminary data.</text>
</comment>
<dbReference type="GO" id="GO:0006241">
    <property type="term" value="P:CTP biosynthetic process"/>
    <property type="evidence" value="ECO:0007669"/>
    <property type="project" value="TreeGrafter"/>
</dbReference>
<dbReference type="GO" id="GO:0003883">
    <property type="term" value="F:CTP synthase activity"/>
    <property type="evidence" value="ECO:0007669"/>
    <property type="project" value="InterPro"/>
</dbReference>
<dbReference type="InterPro" id="IPR004468">
    <property type="entry name" value="CTP_synthase"/>
</dbReference>
<name>X1VGI4_9ZZZZ</name>
<protein>
    <submittedName>
        <fullName evidence="1">Uncharacterized protein</fullName>
    </submittedName>
</protein>
<gene>
    <name evidence="1" type="ORF">S12H4_63337</name>
</gene>
<dbReference type="SUPFAM" id="SSF52317">
    <property type="entry name" value="Class I glutamine amidotransferase-like"/>
    <property type="match status" value="1"/>
</dbReference>
<sequence>RHRYEVNPEYIGQLKDKGLIFSGRSEDGKRMETLEIGDHPFFIAT</sequence>
<dbReference type="GO" id="GO:0019856">
    <property type="term" value="P:pyrimidine nucleobase biosynthetic process"/>
    <property type="evidence" value="ECO:0007669"/>
    <property type="project" value="TreeGrafter"/>
</dbReference>
<feature type="non-terminal residue" evidence="1">
    <location>
        <position position="1"/>
    </location>
</feature>
<dbReference type="Gene3D" id="3.40.50.880">
    <property type="match status" value="1"/>
</dbReference>